<keyword evidence="2" id="KW-1185">Reference proteome</keyword>
<dbReference type="AlphaFoldDB" id="A0A1H1HIV1"/>
<dbReference type="EMBL" id="FNKP01000002">
    <property type="protein sequence ID" value="SDR25293.1"/>
    <property type="molecule type" value="Genomic_DNA"/>
</dbReference>
<organism evidence="1 2">
    <name type="scientific">Paraburkholderia fungorum</name>
    <dbReference type="NCBI Taxonomy" id="134537"/>
    <lineage>
        <taxon>Bacteria</taxon>
        <taxon>Pseudomonadati</taxon>
        <taxon>Pseudomonadota</taxon>
        <taxon>Betaproteobacteria</taxon>
        <taxon>Burkholderiales</taxon>
        <taxon>Burkholderiaceae</taxon>
        <taxon>Paraburkholderia</taxon>
    </lineage>
</organism>
<evidence type="ECO:0000313" key="1">
    <source>
        <dbReference type="EMBL" id="SDR25293.1"/>
    </source>
</evidence>
<accession>A0A1H1HIV1</accession>
<gene>
    <name evidence="1" type="ORF">SAMN05443245_3954</name>
</gene>
<evidence type="ECO:0000313" key="2">
    <source>
        <dbReference type="Proteomes" id="UP000183487"/>
    </source>
</evidence>
<sequence length="33" mass="3501">MRRLLADRLAVATGVIVVLLALVFALVRVAGSH</sequence>
<reference evidence="2" key="1">
    <citation type="submission" date="2016-10" db="EMBL/GenBank/DDBJ databases">
        <authorList>
            <person name="Varghese N."/>
        </authorList>
    </citation>
    <scope>NUCLEOTIDE SEQUENCE [LARGE SCALE GENOMIC DNA]</scope>
    <source>
        <strain evidence="2">GAS106B</strain>
    </source>
</reference>
<proteinExistence type="predicted"/>
<name>A0A1H1HIV1_9BURK</name>
<dbReference type="Proteomes" id="UP000183487">
    <property type="component" value="Unassembled WGS sequence"/>
</dbReference>
<protein>
    <submittedName>
        <fullName evidence="1">Uncharacterized protein</fullName>
    </submittedName>
</protein>